<keyword evidence="2 4" id="KW-0238">DNA-binding</keyword>
<dbReference type="PANTHER" id="PTHR30055">
    <property type="entry name" value="HTH-TYPE TRANSCRIPTIONAL REGULATOR RUTR"/>
    <property type="match status" value="1"/>
</dbReference>
<evidence type="ECO:0000313" key="7">
    <source>
        <dbReference type="Proteomes" id="UP000192940"/>
    </source>
</evidence>
<evidence type="ECO:0000256" key="1">
    <source>
        <dbReference type="ARBA" id="ARBA00023015"/>
    </source>
</evidence>
<organism evidence="6 7">
    <name type="scientific">Paenibacillus uliginis N3/975</name>
    <dbReference type="NCBI Taxonomy" id="1313296"/>
    <lineage>
        <taxon>Bacteria</taxon>
        <taxon>Bacillati</taxon>
        <taxon>Bacillota</taxon>
        <taxon>Bacilli</taxon>
        <taxon>Bacillales</taxon>
        <taxon>Paenibacillaceae</taxon>
        <taxon>Paenibacillus</taxon>
    </lineage>
</organism>
<dbReference type="SUPFAM" id="SSF46689">
    <property type="entry name" value="Homeodomain-like"/>
    <property type="match status" value="1"/>
</dbReference>
<keyword evidence="3" id="KW-0804">Transcription</keyword>
<dbReference type="GO" id="GO:0003700">
    <property type="term" value="F:DNA-binding transcription factor activity"/>
    <property type="evidence" value="ECO:0007669"/>
    <property type="project" value="TreeGrafter"/>
</dbReference>
<dbReference type="GO" id="GO:0000976">
    <property type="term" value="F:transcription cis-regulatory region binding"/>
    <property type="evidence" value="ECO:0007669"/>
    <property type="project" value="TreeGrafter"/>
</dbReference>
<dbReference type="Gene3D" id="1.10.10.60">
    <property type="entry name" value="Homeodomain-like"/>
    <property type="match status" value="1"/>
</dbReference>
<proteinExistence type="predicted"/>
<dbReference type="Gene3D" id="1.10.357.10">
    <property type="entry name" value="Tetracycline Repressor, domain 2"/>
    <property type="match status" value="1"/>
</dbReference>
<evidence type="ECO:0000259" key="5">
    <source>
        <dbReference type="PROSITE" id="PS50977"/>
    </source>
</evidence>
<dbReference type="RefSeq" id="WP_208917434.1">
    <property type="nucleotide sequence ID" value="NZ_LT840184.1"/>
</dbReference>
<feature type="domain" description="HTH tetR-type" evidence="5">
    <location>
        <begin position="1"/>
        <end position="60"/>
    </location>
</feature>
<sequence>MTSSNIMQAALTHFARDGYEGASLKNIADDCGIKKPSIYAHFASKEDLFMKVLQSVFQRQEERIRHYFIEHEQLPLEEQLKGCLTERQREYHEDDEAKFFLRMSFFPPNSLYNEVMGILYPFLDSQEDQLSRLLAAGCPVKGPIIRHPRQAASAFLTLMDGIDVEILYGGEERSLRRLEQAWPVYWSGVTKER</sequence>
<accession>A0A1X7GA93</accession>
<gene>
    <name evidence="6" type="ORF">SAMN05661091_0278</name>
</gene>
<dbReference type="InterPro" id="IPR050109">
    <property type="entry name" value="HTH-type_TetR-like_transc_reg"/>
</dbReference>
<evidence type="ECO:0000256" key="2">
    <source>
        <dbReference type="ARBA" id="ARBA00023125"/>
    </source>
</evidence>
<dbReference type="PANTHER" id="PTHR30055:SF238">
    <property type="entry name" value="MYCOFACTOCIN BIOSYNTHESIS TRANSCRIPTIONAL REGULATOR MFTR-RELATED"/>
    <property type="match status" value="1"/>
</dbReference>
<feature type="DNA-binding region" description="H-T-H motif" evidence="4">
    <location>
        <begin position="23"/>
        <end position="42"/>
    </location>
</feature>
<dbReference type="Proteomes" id="UP000192940">
    <property type="component" value="Chromosome I"/>
</dbReference>
<keyword evidence="1" id="KW-0805">Transcription regulation</keyword>
<dbReference type="STRING" id="1313296.SAMN05661091_0278"/>
<dbReference type="InterPro" id="IPR001647">
    <property type="entry name" value="HTH_TetR"/>
</dbReference>
<evidence type="ECO:0000256" key="3">
    <source>
        <dbReference type="ARBA" id="ARBA00023163"/>
    </source>
</evidence>
<keyword evidence="7" id="KW-1185">Reference proteome</keyword>
<reference evidence="6 7" key="1">
    <citation type="submission" date="2017-04" db="EMBL/GenBank/DDBJ databases">
        <authorList>
            <person name="Afonso C.L."/>
            <person name="Miller P.J."/>
            <person name="Scott M.A."/>
            <person name="Spackman E."/>
            <person name="Goraichik I."/>
            <person name="Dimitrov K.M."/>
            <person name="Suarez D.L."/>
            <person name="Swayne D.E."/>
        </authorList>
    </citation>
    <scope>NUCLEOTIDE SEQUENCE [LARGE SCALE GENOMIC DNA]</scope>
    <source>
        <strain evidence="6 7">N3/975</strain>
    </source>
</reference>
<dbReference type="EMBL" id="LT840184">
    <property type="protein sequence ID" value="SMF66634.1"/>
    <property type="molecule type" value="Genomic_DNA"/>
</dbReference>
<name>A0A1X7GA93_9BACL</name>
<dbReference type="Pfam" id="PF00440">
    <property type="entry name" value="TetR_N"/>
    <property type="match status" value="1"/>
</dbReference>
<dbReference type="InterPro" id="IPR009057">
    <property type="entry name" value="Homeodomain-like_sf"/>
</dbReference>
<dbReference type="AlphaFoldDB" id="A0A1X7GA93"/>
<dbReference type="PROSITE" id="PS50977">
    <property type="entry name" value="HTH_TETR_2"/>
    <property type="match status" value="1"/>
</dbReference>
<dbReference type="PRINTS" id="PR00455">
    <property type="entry name" value="HTHTETR"/>
</dbReference>
<protein>
    <submittedName>
        <fullName evidence="6">Transcriptional regulator, TetR family</fullName>
    </submittedName>
</protein>
<evidence type="ECO:0000256" key="4">
    <source>
        <dbReference type="PROSITE-ProRule" id="PRU00335"/>
    </source>
</evidence>
<evidence type="ECO:0000313" key="6">
    <source>
        <dbReference type="EMBL" id="SMF66634.1"/>
    </source>
</evidence>